<proteinExistence type="predicted"/>
<keyword evidence="3" id="KW-1185">Reference proteome</keyword>
<gene>
    <name evidence="2" type="ORF">A4G23_00439</name>
</gene>
<dbReference type="AlphaFoldDB" id="A0A1D8FWQ6"/>
<keyword evidence="1" id="KW-0812">Transmembrane</keyword>
<keyword evidence="1" id="KW-0472">Membrane</keyword>
<reference evidence="2 3" key="1">
    <citation type="submission" date="2016-09" db="EMBL/GenBank/DDBJ databases">
        <title>Streptomyces rubrolavendulae MJM4426 Genome sequencing and assembly.</title>
        <authorList>
            <person name="Kim J.-G."/>
        </authorList>
    </citation>
    <scope>NUCLEOTIDE SEQUENCE [LARGE SCALE GENOMIC DNA]</scope>
    <source>
        <strain evidence="2 3">MJM4426</strain>
    </source>
</reference>
<feature type="transmembrane region" description="Helical" evidence="1">
    <location>
        <begin position="289"/>
        <end position="307"/>
    </location>
</feature>
<evidence type="ECO:0000313" key="3">
    <source>
        <dbReference type="Proteomes" id="UP000095349"/>
    </source>
</evidence>
<dbReference type="InterPro" id="IPR021424">
    <property type="entry name" value="PorA"/>
</dbReference>
<accession>A0A1D8FWQ6</accession>
<protein>
    <recommendedName>
        <fullName evidence="4">DUF3068 domain-containing protein</fullName>
    </recommendedName>
</protein>
<evidence type="ECO:0008006" key="4">
    <source>
        <dbReference type="Google" id="ProtNLM"/>
    </source>
</evidence>
<dbReference type="Pfam" id="PF11271">
    <property type="entry name" value="PorA"/>
    <property type="match status" value="1"/>
</dbReference>
<evidence type="ECO:0000313" key="2">
    <source>
        <dbReference type="EMBL" id="AOT57649.1"/>
    </source>
</evidence>
<organism evidence="2 3">
    <name type="scientific">Streptomyces rubrolavendulae</name>
    <dbReference type="NCBI Taxonomy" id="285473"/>
    <lineage>
        <taxon>Bacteria</taxon>
        <taxon>Bacillati</taxon>
        <taxon>Actinomycetota</taxon>
        <taxon>Actinomycetes</taxon>
        <taxon>Kitasatosporales</taxon>
        <taxon>Streptomycetaceae</taxon>
        <taxon>Streptomyces</taxon>
    </lineage>
</organism>
<evidence type="ECO:0000256" key="1">
    <source>
        <dbReference type="SAM" id="Phobius"/>
    </source>
</evidence>
<dbReference type="EMBL" id="CP017316">
    <property type="protein sequence ID" value="AOT57649.1"/>
    <property type="molecule type" value="Genomic_DNA"/>
</dbReference>
<dbReference type="KEGG" id="srn:A4G23_00439"/>
<dbReference type="STRING" id="285473.A4G23_00439"/>
<dbReference type="Proteomes" id="UP000095349">
    <property type="component" value="Chromosome"/>
</dbReference>
<sequence length="318" mass="34474">MRRSTSAFSLVLLGAGVFLLVLAQLLARYVEPRAKRTPTDTVSTTVFEGRGSYFDTGSVSTVEDQKLTITRRVVGDVAAGERSGNAVWDVSTQIDTPKTLPLADPRKSLQWTTERWVTDRRTNLPVRCCDEKPAFEGEAYLKFPFGVEKRAYTWWDSSLGGTVPLEFDRVTRIGGQEGYRFVGSVEPTPTGTRLVPAVLVGSARPGQVAAEEWYANARIELTVEPRTGRIMNAAIAPTKTLRAPGSREDAVTLLSSDRLEFTEATRREQVGLAAKDSGRLELLGETAPLAGGIAGGLLAAAGTVLLVRGRREPRHSAG</sequence>
<dbReference type="PATRIC" id="fig|285473.5.peg.477"/>
<dbReference type="OrthoDB" id="153031at2"/>
<dbReference type="RefSeq" id="WP_069975373.1">
    <property type="nucleotide sequence ID" value="NZ_CP017316.1"/>
</dbReference>
<name>A0A1D8FWQ6_9ACTN</name>
<keyword evidence="1" id="KW-1133">Transmembrane helix</keyword>